<evidence type="ECO:0000313" key="1">
    <source>
        <dbReference type="EMBL" id="MBX14518.1"/>
    </source>
</evidence>
<dbReference type="EMBL" id="GGEC01034034">
    <property type="protein sequence ID" value="MBX14518.1"/>
    <property type="molecule type" value="Transcribed_RNA"/>
</dbReference>
<dbReference type="AlphaFoldDB" id="A0A2P2L975"/>
<proteinExistence type="predicted"/>
<protein>
    <submittedName>
        <fullName evidence="1">Uncharacterized protein</fullName>
    </submittedName>
</protein>
<accession>A0A2P2L975</accession>
<name>A0A2P2L975_RHIMU</name>
<sequence length="53" mass="5766">MPWIGIPVLDNQRLKESLTMGINPIPPLGEDETQSKVVGVLEPSVVKQVDSIP</sequence>
<organism evidence="1">
    <name type="scientific">Rhizophora mucronata</name>
    <name type="common">Asiatic mangrove</name>
    <dbReference type="NCBI Taxonomy" id="61149"/>
    <lineage>
        <taxon>Eukaryota</taxon>
        <taxon>Viridiplantae</taxon>
        <taxon>Streptophyta</taxon>
        <taxon>Embryophyta</taxon>
        <taxon>Tracheophyta</taxon>
        <taxon>Spermatophyta</taxon>
        <taxon>Magnoliopsida</taxon>
        <taxon>eudicotyledons</taxon>
        <taxon>Gunneridae</taxon>
        <taxon>Pentapetalae</taxon>
        <taxon>rosids</taxon>
        <taxon>fabids</taxon>
        <taxon>Malpighiales</taxon>
        <taxon>Rhizophoraceae</taxon>
        <taxon>Rhizophora</taxon>
    </lineage>
</organism>
<reference evidence="1" key="1">
    <citation type="submission" date="2018-02" db="EMBL/GenBank/DDBJ databases">
        <title>Rhizophora mucronata_Transcriptome.</title>
        <authorList>
            <person name="Meera S.P."/>
            <person name="Sreeshan A."/>
            <person name="Augustine A."/>
        </authorList>
    </citation>
    <scope>NUCLEOTIDE SEQUENCE</scope>
    <source>
        <tissue evidence="1">Leaf</tissue>
    </source>
</reference>